<proteinExistence type="predicted"/>
<dbReference type="EMBL" id="KN831955">
    <property type="protein sequence ID" value="KIO09012.1"/>
    <property type="molecule type" value="Genomic_DNA"/>
</dbReference>
<dbReference type="InParanoid" id="A0A0C3KHD6"/>
<reference evidence="2 3" key="1">
    <citation type="submission" date="2014-04" db="EMBL/GenBank/DDBJ databases">
        <authorList>
            <consortium name="DOE Joint Genome Institute"/>
            <person name="Kuo A."/>
            <person name="Kohler A."/>
            <person name="Costa M.D."/>
            <person name="Nagy L.G."/>
            <person name="Floudas D."/>
            <person name="Copeland A."/>
            <person name="Barry K.W."/>
            <person name="Cichocki N."/>
            <person name="Veneault-Fourrey C."/>
            <person name="LaButti K."/>
            <person name="Lindquist E.A."/>
            <person name="Lipzen A."/>
            <person name="Lundell T."/>
            <person name="Morin E."/>
            <person name="Murat C."/>
            <person name="Sun H."/>
            <person name="Tunlid A."/>
            <person name="Henrissat B."/>
            <person name="Grigoriev I.V."/>
            <person name="Hibbett D.S."/>
            <person name="Martin F."/>
            <person name="Nordberg H.P."/>
            <person name="Cantor M.N."/>
            <person name="Hua S.X."/>
        </authorList>
    </citation>
    <scope>NUCLEOTIDE SEQUENCE [LARGE SCALE GENOMIC DNA]</scope>
    <source>
        <strain evidence="2 3">Marx 270</strain>
    </source>
</reference>
<dbReference type="Proteomes" id="UP000054217">
    <property type="component" value="Unassembled WGS sequence"/>
</dbReference>
<feature type="region of interest" description="Disordered" evidence="1">
    <location>
        <begin position="1"/>
        <end position="23"/>
    </location>
</feature>
<sequence>MLSNPNKALPAIPSSTGPRAGREPIVTPYLSAASAQGVSRALPAIRVEETLSQEEMDNLHDHWNVSRRFV</sequence>
<name>A0A0C3KHD6_PISTI</name>
<accession>A0A0C3KHD6</accession>
<feature type="non-terminal residue" evidence="2">
    <location>
        <position position="70"/>
    </location>
</feature>
<gene>
    <name evidence="2" type="ORF">M404DRAFT_996731</name>
</gene>
<protein>
    <submittedName>
        <fullName evidence="2">Uncharacterized protein</fullName>
    </submittedName>
</protein>
<keyword evidence="3" id="KW-1185">Reference proteome</keyword>
<evidence type="ECO:0000313" key="2">
    <source>
        <dbReference type="EMBL" id="KIO09012.1"/>
    </source>
</evidence>
<evidence type="ECO:0000313" key="3">
    <source>
        <dbReference type="Proteomes" id="UP000054217"/>
    </source>
</evidence>
<dbReference type="OrthoDB" id="2666812at2759"/>
<organism evidence="2 3">
    <name type="scientific">Pisolithus tinctorius Marx 270</name>
    <dbReference type="NCBI Taxonomy" id="870435"/>
    <lineage>
        <taxon>Eukaryota</taxon>
        <taxon>Fungi</taxon>
        <taxon>Dikarya</taxon>
        <taxon>Basidiomycota</taxon>
        <taxon>Agaricomycotina</taxon>
        <taxon>Agaricomycetes</taxon>
        <taxon>Agaricomycetidae</taxon>
        <taxon>Boletales</taxon>
        <taxon>Sclerodermatineae</taxon>
        <taxon>Pisolithaceae</taxon>
        <taxon>Pisolithus</taxon>
    </lineage>
</organism>
<dbReference type="HOGENOM" id="CLU_2764853_0_0_1"/>
<evidence type="ECO:0000256" key="1">
    <source>
        <dbReference type="SAM" id="MobiDB-lite"/>
    </source>
</evidence>
<reference evidence="3" key="2">
    <citation type="submission" date="2015-01" db="EMBL/GenBank/DDBJ databases">
        <title>Evolutionary Origins and Diversification of the Mycorrhizal Mutualists.</title>
        <authorList>
            <consortium name="DOE Joint Genome Institute"/>
            <consortium name="Mycorrhizal Genomics Consortium"/>
            <person name="Kohler A."/>
            <person name="Kuo A."/>
            <person name="Nagy L.G."/>
            <person name="Floudas D."/>
            <person name="Copeland A."/>
            <person name="Barry K.W."/>
            <person name="Cichocki N."/>
            <person name="Veneault-Fourrey C."/>
            <person name="LaButti K."/>
            <person name="Lindquist E.A."/>
            <person name="Lipzen A."/>
            <person name="Lundell T."/>
            <person name="Morin E."/>
            <person name="Murat C."/>
            <person name="Riley R."/>
            <person name="Ohm R."/>
            <person name="Sun H."/>
            <person name="Tunlid A."/>
            <person name="Henrissat B."/>
            <person name="Grigoriev I.V."/>
            <person name="Hibbett D.S."/>
            <person name="Martin F."/>
        </authorList>
    </citation>
    <scope>NUCLEOTIDE SEQUENCE [LARGE SCALE GENOMIC DNA]</scope>
    <source>
        <strain evidence="3">Marx 270</strain>
    </source>
</reference>
<dbReference type="AlphaFoldDB" id="A0A0C3KHD6"/>